<comment type="caution">
    <text evidence="3">The sequence shown here is derived from an EMBL/GenBank/DDBJ whole genome shotgun (WGS) entry which is preliminary data.</text>
</comment>
<accession>A0ABS5A6K4</accession>
<keyword evidence="4" id="KW-1185">Reference proteome</keyword>
<dbReference type="PRINTS" id="PR00080">
    <property type="entry name" value="SDRFAMILY"/>
</dbReference>
<dbReference type="RefSeq" id="WP_086785796.1">
    <property type="nucleotide sequence ID" value="NZ_JAGIOO010000001.1"/>
</dbReference>
<proteinExistence type="inferred from homology"/>
<dbReference type="PANTHER" id="PTHR42760:SF133">
    <property type="entry name" value="3-OXOACYL-[ACYL-CARRIER-PROTEIN] REDUCTASE"/>
    <property type="match status" value="1"/>
</dbReference>
<comment type="similarity">
    <text evidence="1">Belongs to the short-chain dehydrogenases/reductases (SDR) family.</text>
</comment>
<protein>
    <submittedName>
        <fullName evidence="3">NAD(P)-dependent dehydrogenase (Short-subunit alcohol dehydrogenase family)</fullName>
    </submittedName>
</protein>
<dbReference type="InterPro" id="IPR020904">
    <property type="entry name" value="Sc_DH/Rdtase_CS"/>
</dbReference>
<dbReference type="CDD" id="cd05233">
    <property type="entry name" value="SDR_c"/>
    <property type="match status" value="1"/>
</dbReference>
<reference evidence="3 4" key="1">
    <citation type="submission" date="2021-03" db="EMBL/GenBank/DDBJ databases">
        <title>Sequencing the genomes of 1000 actinobacteria strains.</title>
        <authorList>
            <person name="Klenk H.-P."/>
        </authorList>
    </citation>
    <scope>NUCLEOTIDE SEQUENCE [LARGE SCALE GENOMIC DNA]</scope>
    <source>
        <strain evidence="3 4">DSM 44580</strain>
    </source>
</reference>
<evidence type="ECO:0000256" key="2">
    <source>
        <dbReference type="ARBA" id="ARBA00023002"/>
    </source>
</evidence>
<sequence>MSPIALVTGGGSGIGAACARRLAADGHLVWVADLDAAAAVLVAKEITESGGRAEGRELDVASPDSVAAVVEDCLALHRRLDVTVNCAGVLGPLAPLADCPEDGFEQVMRVNVFGAFHVLRHSLRAMAETGGVIVTIASVAATNAPHSMGAYAATKSAVRSLTRSAAQEYAHAGVRVVSVSPGPVRTPMTAALPQDQLAASTPLGTMADPADIAAAVSFLVSSEAWYITGSDHPVDGGMLSRGEVVNSSRV</sequence>
<dbReference type="InterPro" id="IPR036291">
    <property type="entry name" value="NAD(P)-bd_dom_sf"/>
</dbReference>
<evidence type="ECO:0000313" key="3">
    <source>
        <dbReference type="EMBL" id="MBP2472231.1"/>
    </source>
</evidence>
<gene>
    <name evidence="3" type="ORF">JOF53_001103</name>
</gene>
<evidence type="ECO:0000256" key="1">
    <source>
        <dbReference type="ARBA" id="ARBA00006484"/>
    </source>
</evidence>
<dbReference type="EMBL" id="JAGIOO010000001">
    <property type="protein sequence ID" value="MBP2472231.1"/>
    <property type="molecule type" value="Genomic_DNA"/>
</dbReference>
<name>A0ABS5A6K4_9PSEU</name>
<dbReference type="PANTHER" id="PTHR42760">
    <property type="entry name" value="SHORT-CHAIN DEHYDROGENASES/REDUCTASES FAMILY MEMBER"/>
    <property type="match status" value="1"/>
</dbReference>
<organism evidence="3 4">
    <name type="scientific">Crossiella equi</name>
    <dbReference type="NCBI Taxonomy" id="130796"/>
    <lineage>
        <taxon>Bacteria</taxon>
        <taxon>Bacillati</taxon>
        <taxon>Actinomycetota</taxon>
        <taxon>Actinomycetes</taxon>
        <taxon>Pseudonocardiales</taxon>
        <taxon>Pseudonocardiaceae</taxon>
        <taxon>Crossiella</taxon>
    </lineage>
</organism>
<dbReference type="Pfam" id="PF13561">
    <property type="entry name" value="adh_short_C2"/>
    <property type="match status" value="1"/>
</dbReference>
<dbReference type="Proteomes" id="UP001519363">
    <property type="component" value="Unassembled WGS sequence"/>
</dbReference>
<dbReference type="InterPro" id="IPR002347">
    <property type="entry name" value="SDR_fam"/>
</dbReference>
<dbReference type="PRINTS" id="PR00081">
    <property type="entry name" value="GDHRDH"/>
</dbReference>
<dbReference type="Gene3D" id="3.40.50.720">
    <property type="entry name" value="NAD(P)-binding Rossmann-like Domain"/>
    <property type="match status" value="1"/>
</dbReference>
<evidence type="ECO:0000313" key="4">
    <source>
        <dbReference type="Proteomes" id="UP001519363"/>
    </source>
</evidence>
<dbReference type="SUPFAM" id="SSF51735">
    <property type="entry name" value="NAD(P)-binding Rossmann-fold domains"/>
    <property type="match status" value="1"/>
</dbReference>
<keyword evidence="2" id="KW-0560">Oxidoreductase</keyword>
<dbReference type="PROSITE" id="PS00061">
    <property type="entry name" value="ADH_SHORT"/>
    <property type="match status" value="1"/>
</dbReference>